<dbReference type="GO" id="GO:0003995">
    <property type="term" value="F:acyl-CoA dehydrogenase activity"/>
    <property type="evidence" value="ECO:0007669"/>
    <property type="project" value="TreeGrafter"/>
</dbReference>
<protein>
    <submittedName>
        <fullName evidence="3">Acyl-CoA dehydrogenase</fullName>
    </submittedName>
</protein>
<dbReference type="InterPro" id="IPR037069">
    <property type="entry name" value="AcylCoA_DH/ox_N_sf"/>
</dbReference>
<dbReference type="PANTHER" id="PTHR43884">
    <property type="entry name" value="ACYL-COA DEHYDROGENASE"/>
    <property type="match status" value="1"/>
</dbReference>
<evidence type="ECO:0000313" key="4">
    <source>
        <dbReference type="Proteomes" id="UP000598174"/>
    </source>
</evidence>
<evidence type="ECO:0000256" key="1">
    <source>
        <dbReference type="ARBA" id="ARBA00022630"/>
    </source>
</evidence>
<proteinExistence type="predicted"/>
<evidence type="ECO:0000313" key="3">
    <source>
        <dbReference type="EMBL" id="GIE13336.1"/>
    </source>
</evidence>
<accession>A0A919MB65</accession>
<reference evidence="3" key="1">
    <citation type="submission" date="2021-01" db="EMBL/GenBank/DDBJ databases">
        <title>Whole genome shotgun sequence of Actinoplanes ferrugineus NBRC 15555.</title>
        <authorList>
            <person name="Komaki H."/>
            <person name="Tamura T."/>
        </authorList>
    </citation>
    <scope>NUCLEOTIDE SEQUENCE</scope>
    <source>
        <strain evidence="3">NBRC 15555</strain>
    </source>
</reference>
<evidence type="ECO:0000259" key="2">
    <source>
        <dbReference type="Pfam" id="PF00441"/>
    </source>
</evidence>
<dbReference type="RefSeq" id="WP_203819774.1">
    <property type="nucleotide sequence ID" value="NZ_BAAABP010000052.1"/>
</dbReference>
<dbReference type="InterPro" id="IPR036250">
    <property type="entry name" value="AcylCo_DH-like_C"/>
</dbReference>
<comment type="caution">
    <text evidence="3">The sequence shown here is derived from an EMBL/GenBank/DDBJ whole genome shotgun (WGS) entry which is preliminary data.</text>
</comment>
<dbReference type="GO" id="GO:0050660">
    <property type="term" value="F:flavin adenine dinucleotide binding"/>
    <property type="evidence" value="ECO:0007669"/>
    <property type="project" value="InterPro"/>
</dbReference>
<dbReference type="Proteomes" id="UP000598174">
    <property type="component" value="Unassembled WGS sequence"/>
</dbReference>
<dbReference type="Gene3D" id="1.20.140.10">
    <property type="entry name" value="Butyryl-CoA Dehydrogenase, subunit A, domain 3"/>
    <property type="match status" value="1"/>
</dbReference>
<dbReference type="Gene3D" id="1.10.540.10">
    <property type="entry name" value="Acyl-CoA dehydrogenase/oxidase, N-terminal domain"/>
    <property type="match status" value="1"/>
</dbReference>
<sequence>MNVDIDPVQQRLGQVVSARLSTAGLDEAVLRAPDAVPRGPADRNWTALRDIDAPTFDAPLEAGGVELGLSASTLIAERLGRAGVASPYLAVALAIDAAAAGEAEMLASLVAGNIAVAAAGFESVTFESAPSAAVADRLGWYVEGSLPVEPSAADAVLLPVWLDGRDDLGLILLGYDTLKWTALPAAPGGTGTAKLSGALCEPSALLCRLAPETGCAEGPLGRARVRQAAYLVGLAHGALAATVEHAERRRQFDRPLRDFSSVRFRLGQAHAEIEAARLLTARAAWLADSGRPFAVASTEVLALAAEVARDTGRLAMQVGGARSLTALLPLHRFYLRIRLEVTRFGRPDQLWTTAGRRRMTDEET</sequence>
<dbReference type="Pfam" id="PF00441">
    <property type="entry name" value="Acyl-CoA_dh_1"/>
    <property type="match status" value="1"/>
</dbReference>
<name>A0A919MB65_9ACTN</name>
<gene>
    <name evidence="3" type="ORF">Afe05nite_51760</name>
</gene>
<dbReference type="PANTHER" id="PTHR43884:SF12">
    <property type="entry name" value="ISOVALERYL-COA DEHYDROGENASE, MITOCHONDRIAL-RELATED"/>
    <property type="match status" value="1"/>
</dbReference>
<feature type="domain" description="Acyl-CoA dehydrogenase/oxidase C-terminal" evidence="2">
    <location>
        <begin position="218"/>
        <end position="340"/>
    </location>
</feature>
<dbReference type="AlphaFoldDB" id="A0A919MB65"/>
<keyword evidence="4" id="KW-1185">Reference proteome</keyword>
<dbReference type="EMBL" id="BOMM01000047">
    <property type="protein sequence ID" value="GIE13336.1"/>
    <property type="molecule type" value="Genomic_DNA"/>
</dbReference>
<dbReference type="InterPro" id="IPR009075">
    <property type="entry name" value="AcylCo_DH/oxidase_C"/>
</dbReference>
<dbReference type="SUPFAM" id="SSF47203">
    <property type="entry name" value="Acyl-CoA dehydrogenase C-terminal domain-like"/>
    <property type="match status" value="1"/>
</dbReference>
<organism evidence="3 4">
    <name type="scientific">Paractinoplanes ferrugineus</name>
    <dbReference type="NCBI Taxonomy" id="113564"/>
    <lineage>
        <taxon>Bacteria</taxon>
        <taxon>Bacillati</taxon>
        <taxon>Actinomycetota</taxon>
        <taxon>Actinomycetes</taxon>
        <taxon>Micromonosporales</taxon>
        <taxon>Micromonosporaceae</taxon>
        <taxon>Paractinoplanes</taxon>
    </lineage>
</organism>
<keyword evidence="1" id="KW-0285">Flavoprotein</keyword>